<feature type="compositionally biased region" description="Pro residues" evidence="1">
    <location>
        <begin position="171"/>
        <end position="187"/>
    </location>
</feature>
<feature type="compositionally biased region" description="Basic and acidic residues" evidence="1">
    <location>
        <begin position="309"/>
        <end position="324"/>
    </location>
</feature>
<dbReference type="AlphaFoldDB" id="A0A6A3KTT3"/>
<dbReference type="Proteomes" id="UP000435112">
    <property type="component" value="Unassembled WGS sequence"/>
</dbReference>
<feature type="compositionally biased region" description="Low complexity" evidence="1">
    <location>
        <begin position="238"/>
        <end position="253"/>
    </location>
</feature>
<feature type="non-terminal residue" evidence="2">
    <location>
        <position position="384"/>
    </location>
</feature>
<comment type="caution">
    <text evidence="2">The sequence shown here is derived from an EMBL/GenBank/DDBJ whole genome shotgun (WGS) entry which is preliminary data.</text>
</comment>
<accession>A0A6A3KTT3</accession>
<feature type="region of interest" description="Disordered" evidence="1">
    <location>
        <begin position="87"/>
        <end position="384"/>
    </location>
</feature>
<protein>
    <submittedName>
        <fullName evidence="2">Uncharacterized protein</fullName>
    </submittedName>
</protein>
<proteinExistence type="predicted"/>
<feature type="compositionally biased region" description="Basic and acidic residues" evidence="1">
    <location>
        <begin position="138"/>
        <end position="152"/>
    </location>
</feature>
<evidence type="ECO:0000256" key="1">
    <source>
        <dbReference type="SAM" id="MobiDB-lite"/>
    </source>
</evidence>
<feature type="compositionally biased region" description="Pro residues" evidence="1">
    <location>
        <begin position="93"/>
        <end position="102"/>
    </location>
</feature>
<feature type="compositionally biased region" description="Basic residues" evidence="1">
    <location>
        <begin position="122"/>
        <end position="137"/>
    </location>
</feature>
<evidence type="ECO:0000313" key="2">
    <source>
        <dbReference type="EMBL" id="KAE9008705.1"/>
    </source>
</evidence>
<dbReference type="EMBL" id="QXFU01001173">
    <property type="protein sequence ID" value="KAE9008705.1"/>
    <property type="molecule type" value="Genomic_DNA"/>
</dbReference>
<dbReference type="OrthoDB" id="128361at2759"/>
<sequence length="384" mass="41378">MDYAMDFKAIWPLLRKEKWTWKAATGIQIHHNYVKPGRKLRGGKQGEDFFNGEDELLAYVRSDKALCARLKISNVMVRSNQNAIRLTVVQDPPARPTPPAPKPSSNHHPAKRPKTSPTSTAAHKHPAAKAQKKKTKKQMNEEAKQRRRELAAFDKVWGHRNITDADGKSVEPPPTTPASTASPPPRAEPSDADETGDADVEGISSSGNTDAGALARTNADTDRPALADNADQDAGVPATADVNNTALATNADTADSESSVAFRSADVDSTRVSNGDDEHYSSDESVEEVTADSQDGAYNPDDDEDQEGDHDVNDASDEETKVADSHPACVESSRRVLRDQGGPSPLRFDYADILDPNFVEPDGENSLDTDGEGDDDPAEAAASE</sequence>
<organism evidence="2 3">
    <name type="scientific">Phytophthora rubi</name>
    <dbReference type="NCBI Taxonomy" id="129364"/>
    <lineage>
        <taxon>Eukaryota</taxon>
        <taxon>Sar</taxon>
        <taxon>Stramenopiles</taxon>
        <taxon>Oomycota</taxon>
        <taxon>Peronosporomycetes</taxon>
        <taxon>Peronosporales</taxon>
        <taxon>Peronosporaceae</taxon>
        <taxon>Phytophthora</taxon>
    </lineage>
</organism>
<feature type="compositionally biased region" description="Acidic residues" evidence="1">
    <location>
        <begin position="361"/>
        <end position="378"/>
    </location>
</feature>
<feature type="compositionally biased region" description="Acidic residues" evidence="1">
    <location>
        <begin position="190"/>
        <end position="200"/>
    </location>
</feature>
<evidence type="ECO:0000313" key="3">
    <source>
        <dbReference type="Proteomes" id="UP000435112"/>
    </source>
</evidence>
<name>A0A6A3KTT3_9STRA</name>
<feature type="compositionally biased region" description="Basic and acidic residues" evidence="1">
    <location>
        <begin position="265"/>
        <end position="282"/>
    </location>
</feature>
<gene>
    <name evidence="2" type="ORF">PR002_g15824</name>
</gene>
<reference evidence="2 3" key="1">
    <citation type="submission" date="2018-09" db="EMBL/GenBank/DDBJ databases">
        <title>Genomic investigation of the strawberry pathogen Phytophthora fragariae indicates pathogenicity is determined by transcriptional variation in three key races.</title>
        <authorList>
            <person name="Adams T.M."/>
            <person name="Armitage A.D."/>
            <person name="Sobczyk M.K."/>
            <person name="Bates H.J."/>
            <person name="Dunwell J.M."/>
            <person name="Nellist C.F."/>
            <person name="Harrison R.J."/>
        </authorList>
    </citation>
    <scope>NUCLEOTIDE SEQUENCE [LARGE SCALE GENOMIC DNA]</scope>
    <source>
        <strain evidence="2 3">SCRP324</strain>
    </source>
</reference>